<evidence type="ECO:0000313" key="9">
    <source>
        <dbReference type="Proteomes" id="UP000247476"/>
    </source>
</evidence>
<dbReference type="Pfam" id="PF01547">
    <property type="entry name" value="SBP_bac_1"/>
    <property type="match status" value="1"/>
</dbReference>
<dbReference type="Gene3D" id="3.40.190.10">
    <property type="entry name" value="Periplasmic binding protein-like II"/>
    <property type="match status" value="2"/>
</dbReference>
<evidence type="ECO:0000256" key="2">
    <source>
        <dbReference type="ARBA" id="ARBA00022729"/>
    </source>
</evidence>
<organism evidence="8 9">
    <name type="scientific">Paenibacillus flagellatus</name>
    <dbReference type="NCBI Taxonomy" id="2211139"/>
    <lineage>
        <taxon>Bacteria</taxon>
        <taxon>Bacillati</taxon>
        <taxon>Bacillota</taxon>
        <taxon>Bacilli</taxon>
        <taxon>Bacillales</taxon>
        <taxon>Paenibacillaceae</taxon>
        <taxon>Paenibacillus</taxon>
    </lineage>
</organism>
<evidence type="ECO:0000256" key="7">
    <source>
        <dbReference type="SAM" id="SignalP"/>
    </source>
</evidence>
<evidence type="ECO:0008006" key="10">
    <source>
        <dbReference type="Google" id="ProtNLM"/>
    </source>
</evidence>
<evidence type="ECO:0000256" key="3">
    <source>
        <dbReference type="ARBA" id="ARBA00023136"/>
    </source>
</evidence>
<keyword evidence="3" id="KW-0472">Membrane</keyword>
<comment type="caution">
    <text evidence="8">The sequence shown here is derived from an EMBL/GenBank/DDBJ whole genome shotgun (WGS) entry which is preliminary data.</text>
</comment>
<dbReference type="PROSITE" id="PS51257">
    <property type="entry name" value="PROKAR_LIPOPROTEIN"/>
    <property type="match status" value="1"/>
</dbReference>
<dbReference type="AlphaFoldDB" id="A0A2V5KDT9"/>
<feature type="signal peptide" evidence="7">
    <location>
        <begin position="1"/>
        <end position="22"/>
    </location>
</feature>
<feature type="region of interest" description="Disordered" evidence="6">
    <location>
        <begin position="24"/>
        <end position="43"/>
    </location>
</feature>
<dbReference type="InterPro" id="IPR050490">
    <property type="entry name" value="Bact_solute-bd_prot1"/>
</dbReference>
<reference evidence="8 9" key="1">
    <citation type="submission" date="2018-05" db="EMBL/GenBank/DDBJ databases">
        <title>Paenibacillus flagellatus sp. nov., isolated from selenium mineral soil.</title>
        <authorList>
            <person name="Dai X."/>
        </authorList>
    </citation>
    <scope>NUCLEOTIDE SEQUENCE [LARGE SCALE GENOMIC DNA]</scope>
    <source>
        <strain evidence="8 9">DXL2</strain>
    </source>
</reference>
<dbReference type="SUPFAM" id="SSF53850">
    <property type="entry name" value="Periplasmic binding protein-like II"/>
    <property type="match status" value="1"/>
</dbReference>
<keyword evidence="1" id="KW-1003">Cell membrane</keyword>
<protein>
    <recommendedName>
        <fullName evidence="10">ABC transporter substrate-binding protein</fullName>
    </recommendedName>
</protein>
<dbReference type="Proteomes" id="UP000247476">
    <property type="component" value="Unassembled WGS sequence"/>
</dbReference>
<feature type="chain" id="PRO_5038486663" description="ABC transporter substrate-binding protein" evidence="7">
    <location>
        <begin position="23"/>
        <end position="523"/>
    </location>
</feature>
<evidence type="ECO:0000256" key="6">
    <source>
        <dbReference type="SAM" id="MobiDB-lite"/>
    </source>
</evidence>
<sequence length="523" mass="57651">MKSRGIWAGLTALAVLSTSACGGGGDGGKEGTGANPGNGAAGSGGPVTLKIMGNYEKADLTDGDKKMIELLEKKTNTKLEFEIPPLTGYKERLQLMLASGNYPDLVFFPDPSDPSFLNAVKDGVVVPVNDYIKNAPNLTKHTYDTSWSALQVNQDGKIYGVPRTSVTRYDQYWVRKDWLANVGISIPDNAEVTIDQFTDILRKFTKNDPDKNGKNDTYGLAVGTNSRKVLDPDLTGAFGLTGWQKANGGKYEFIDPKYDPANDGYKKSLAYSAMLHKEGLVDPDAATNDATKARERFWRGVTGVYLGFAGHYSWHTGELRKHNPNADLTYVFVKDDKGTVKGGGYATGLWGFWALTKSAKHPQKAIELLDAYLADDVWPIVVDGFEGMDYKVENGKKVLIKSDPPPPTPAGIRRNTMRRANDYTFFASLSEPKEVTDLITPWMKKSLDTVVRGKDVGFIPEASKKPAMLDYQKVWDQTTMKIILGEQPVDKFDELLTGWYKAGGEEYVKQMNEFIKKLESGGK</sequence>
<keyword evidence="9" id="KW-1185">Reference proteome</keyword>
<evidence type="ECO:0000256" key="1">
    <source>
        <dbReference type="ARBA" id="ARBA00022475"/>
    </source>
</evidence>
<evidence type="ECO:0000313" key="8">
    <source>
        <dbReference type="EMBL" id="PYI56424.1"/>
    </source>
</evidence>
<gene>
    <name evidence="8" type="ORF">DLM86_05460</name>
</gene>
<dbReference type="PANTHER" id="PTHR43649">
    <property type="entry name" value="ARABINOSE-BINDING PROTEIN-RELATED"/>
    <property type="match status" value="1"/>
</dbReference>
<dbReference type="PANTHER" id="PTHR43649:SF33">
    <property type="entry name" value="POLYGALACTURONAN_RHAMNOGALACTURONAN-BINDING PROTEIN YTCQ"/>
    <property type="match status" value="1"/>
</dbReference>
<keyword evidence="5" id="KW-0449">Lipoprotein</keyword>
<keyword evidence="4" id="KW-0564">Palmitate</keyword>
<dbReference type="InterPro" id="IPR006059">
    <property type="entry name" value="SBP"/>
</dbReference>
<dbReference type="EMBL" id="QJVJ01000002">
    <property type="protein sequence ID" value="PYI56424.1"/>
    <property type="molecule type" value="Genomic_DNA"/>
</dbReference>
<keyword evidence="2 7" id="KW-0732">Signal</keyword>
<proteinExistence type="predicted"/>
<evidence type="ECO:0000256" key="5">
    <source>
        <dbReference type="ARBA" id="ARBA00023288"/>
    </source>
</evidence>
<name>A0A2V5KDT9_9BACL</name>
<accession>A0A2V5KDT9</accession>
<evidence type="ECO:0000256" key="4">
    <source>
        <dbReference type="ARBA" id="ARBA00023139"/>
    </source>
</evidence>